<evidence type="ECO:0000256" key="3">
    <source>
        <dbReference type="ARBA" id="ARBA00022801"/>
    </source>
</evidence>
<gene>
    <name evidence="7" type="ORF">NBG84_26560</name>
</gene>
<evidence type="ECO:0000256" key="2">
    <source>
        <dbReference type="ARBA" id="ARBA00022729"/>
    </source>
</evidence>
<keyword evidence="8" id="KW-1185">Reference proteome</keyword>
<keyword evidence="3 7" id="KW-0378">Hydrolase</keyword>
<feature type="domain" description="AB hydrolase-1" evidence="5">
    <location>
        <begin position="77"/>
        <end position="236"/>
    </location>
</feature>
<dbReference type="SUPFAM" id="SSF53474">
    <property type="entry name" value="alpha/beta-Hydrolases"/>
    <property type="match status" value="1"/>
</dbReference>
<dbReference type="EMBL" id="JAMQAW010000033">
    <property type="protein sequence ID" value="MCM2391807.1"/>
    <property type="molecule type" value="Genomic_DNA"/>
</dbReference>
<evidence type="ECO:0000256" key="1">
    <source>
        <dbReference type="ARBA" id="ARBA00010088"/>
    </source>
</evidence>
<dbReference type="GO" id="GO:0016787">
    <property type="term" value="F:hydrolase activity"/>
    <property type="evidence" value="ECO:0007669"/>
    <property type="project" value="UniProtKB-KW"/>
</dbReference>
<feature type="region of interest" description="Disordered" evidence="4">
    <location>
        <begin position="486"/>
        <end position="511"/>
    </location>
</feature>
<evidence type="ECO:0000256" key="4">
    <source>
        <dbReference type="SAM" id="MobiDB-lite"/>
    </source>
</evidence>
<evidence type="ECO:0000313" key="7">
    <source>
        <dbReference type="EMBL" id="MCM2391807.1"/>
    </source>
</evidence>
<dbReference type="InterPro" id="IPR013595">
    <property type="entry name" value="Pept_S33_TAP-like_C"/>
</dbReference>
<dbReference type="PANTHER" id="PTHR43248">
    <property type="entry name" value="2-SUCCINYL-6-HYDROXY-2,4-CYCLOHEXADIENE-1-CARBOXYLATE SYNTHASE"/>
    <property type="match status" value="1"/>
</dbReference>
<dbReference type="Gene3D" id="3.40.50.1820">
    <property type="entry name" value="alpha/beta hydrolase"/>
    <property type="match status" value="1"/>
</dbReference>
<dbReference type="Proteomes" id="UP001431429">
    <property type="component" value="Unassembled WGS sequence"/>
</dbReference>
<keyword evidence="2" id="KW-0732">Signal</keyword>
<accession>A0ABT0UT80</accession>
<evidence type="ECO:0000259" key="6">
    <source>
        <dbReference type="Pfam" id="PF08386"/>
    </source>
</evidence>
<sequence length="511" mass="56139">MATLAPGLAATPAAAANPLDQYTQQKPTWKRCGSSTPSTILCATIKVPLDYKKPTGKKTEVTISRMKTSVAAKRRGVLFFNPGGPGGEGLYMPLEMRQVLPKSVRDRYDLIGFDPRGVGRSAPVSCGLSAKDSDWPRPYKAATFNKDVSWARGVADKCARKVGDKLPHFTTRNTARDMDIVRAVLREKKISYLGYSYGTYLGAVYTQMFPSRSDRFVLDSAVDPNLAWRGMIQAWAVGAEPAFKRWTEWAAKRNSTYGLGDTPAKVSKTFWDLVAQADRKPIDYYGELLTGDDIRAGRHIFFDVEWASDEISELKLAAAGKLSSRKSPSGERSIGPGAPTRSPNSFAPLDNGESAFWTVVCNDNSAAWPKDVEQYRKDAIRDKARYPIYGDFTSNIKPCAFWGKSVEPVTVVNNKVPALVLQNEWDSQTPLSSGIGLHRALRGSKMITVKNGQGHGVYGFGRNYCADSKTNAYLNTGKLPAKDLMCNAPASPRASEARTSRPPVPQQPNRF</sequence>
<organism evidence="7 8">
    <name type="scientific">Streptomyces albipurpureus</name>
    <dbReference type="NCBI Taxonomy" id="2897419"/>
    <lineage>
        <taxon>Bacteria</taxon>
        <taxon>Bacillati</taxon>
        <taxon>Actinomycetota</taxon>
        <taxon>Actinomycetes</taxon>
        <taxon>Kitasatosporales</taxon>
        <taxon>Streptomycetaceae</taxon>
        <taxon>Streptomyces</taxon>
    </lineage>
</organism>
<comment type="similarity">
    <text evidence="1">Belongs to the peptidase S33 family.</text>
</comment>
<protein>
    <submittedName>
        <fullName evidence="7">Alpha/beta hydrolase</fullName>
    </submittedName>
</protein>
<comment type="caution">
    <text evidence="7">The sequence shown here is derived from an EMBL/GenBank/DDBJ whole genome shotgun (WGS) entry which is preliminary data.</text>
</comment>
<dbReference type="RefSeq" id="WP_250922189.1">
    <property type="nucleotide sequence ID" value="NZ_JAMQAW010000033.1"/>
</dbReference>
<feature type="region of interest" description="Disordered" evidence="4">
    <location>
        <begin position="324"/>
        <end position="345"/>
    </location>
</feature>
<dbReference type="PANTHER" id="PTHR43248:SF29">
    <property type="entry name" value="TRIPEPTIDYL AMINOPEPTIDASE"/>
    <property type="match status" value="1"/>
</dbReference>
<dbReference type="Pfam" id="PF08386">
    <property type="entry name" value="Abhydrolase_4"/>
    <property type="match status" value="1"/>
</dbReference>
<feature type="compositionally biased region" description="Pro residues" evidence="4">
    <location>
        <begin position="502"/>
        <end position="511"/>
    </location>
</feature>
<evidence type="ECO:0000313" key="8">
    <source>
        <dbReference type="Proteomes" id="UP001431429"/>
    </source>
</evidence>
<dbReference type="InterPro" id="IPR000073">
    <property type="entry name" value="AB_hydrolase_1"/>
</dbReference>
<feature type="domain" description="Peptidase S33 tripeptidyl aminopeptidase-like C-terminal" evidence="6">
    <location>
        <begin position="388"/>
        <end position="486"/>
    </location>
</feature>
<proteinExistence type="inferred from homology"/>
<dbReference type="InterPro" id="IPR051601">
    <property type="entry name" value="Serine_prot/Carboxylest_S33"/>
</dbReference>
<name>A0ABT0UT80_9ACTN</name>
<dbReference type="InterPro" id="IPR029058">
    <property type="entry name" value="AB_hydrolase_fold"/>
</dbReference>
<evidence type="ECO:0000259" key="5">
    <source>
        <dbReference type="Pfam" id="PF00561"/>
    </source>
</evidence>
<dbReference type="Pfam" id="PF00561">
    <property type="entry name" value="Abhydrolase_1"/>
    <property type="match status" value="1"/>
</dbReference>
<reference evidence="7" key="1">
    <citation type="submission" date="2022-06" db="EMBL/GenBank/DDBJ databases">
        <title>Genome public.</title>
        <authorList>
            <person name="Sun Q."/>
        </authorList>
    </citation>
    <scope>NUCLEOTIDE SEQUENCE</scope>
    <source>
        <strain evidence="7">CWNU-1</strain>
    </source>
</reference>